<dbReference type="CDD" id="cd08612">
    <property type="entry name" value="GDPD_GDE4"/>
    <property type="match status" value="1"/>
</dbReference>
<dbReference type="GO" id="GO:0008081">
    <property type="term" value="F:phosphoric diester hydrolase activity"/>
    <property type="evidence" value="ECO:0007669"/>
    <property type="project" value="InterPro"/>
</dbReference>
<dbReference type="GO" id="GO:0005789">
    <property type="term" value="C:endoplasmic reticulum membrane"/>
    <property type="evidence" value="ECO:0007669"/>
    <property type="project" value="TreeGrafter"/>
</dbReference>
<proteinExistence type="inferred from homology"/>
<dbReference type="InterPro" id="IPR052271">
    <property type="entry name" value="GDPD-Related"/>
</dbReference>
<evidence type="ECO:0000256" key="17">
    <source>
        <dbReference type="ARBA" id="ARBA00048947"/>
    </source>
</evidence>
<keyword evidence="12" id="KW-0456">Lyase</keyword>
<dbReference type="SUPFAM" id="SSF51695">
    <property type="entry name" value="PLC-like phosphodiesterases"/>
    <property type="match status" value="1"/>
</dbReference>
<keyword evidence="9" id="KW-0443">Lipid metabolism</keyword>
<feature type="transmembrane region" description="Helical" evidence="18">
    <location>
        <begin position="6"/>
        <end position="26"/>
    </location>
</feature>
<dbReference type="InterPro" id="IPR030395">
    <property type="entry name" value="GP_PDE_dom"/>
</dbReference>
<keyword evidence="7" id="KW-0460">Magnesium</keyword>
<dbReference type="Proteomes" id="UP000694867">
    <property type="component" value="Unplaced"/>
</dbReference>
<dbReference type="InterPro" id="IPR017946">
    <property type="entry name" value="PLC-like_Pdiesterase_TIM-brl"/>
</dbReference>
<evidence type="ECO:0000256" key="8">
    <source>
        <dbReference type="ARBA" id="ARBA00022989"/>
    </source>
</evidence>
<evidence type="ECO:0000313" key="21">
    <source>
        <dbReference type="RefSeq" id="XP_003746126.1"/>
    </source>
</evidence>
<keyword evidence="11" id="KW-1015">Disulfide bond</keyword>
<dbReference type="KEGG" id="goe:100902607"/>
<evidence type="ECO:0000256" key="12">
    <source>
        <dbReference type="ARBA" id="ARBA00023239"/>
    </source>
</evidence>
<reference evidence="21" key="1">
    <citation type="submission" date="2025-08" db="UniProtKB">
        <authorList>
            <consortium name="RefSeq"/>
        </authorList>
    </citation>
    <scope>IDENTIFICATION</scope>
</reference>
<sequence length="328" mass="37740">MRKSFSVLTTIVFGSYVIISTLLLKYPTLLHRKKRLKFNGVHISHRGGAFEGVENTIDTFQHAASACGTDMLHLDVQLTRDGQVVVAHEDSLRRLCGCNVKISELRYQDLPPLMPVIDVDFMSGVSCLNSPMERRQIPLLREVFERFPQTPMMIDIKRNEDELIEQVFELIVTFGRQDITVWGSISDVVTQKCFKMEPSIPIIFSAPRVGWLIFAAWSGLLPFLPIEESCLSVFHPRAQENNRYFRDAAGVNPAYWFFLLAIDLLLMRPFIFNHLRRRGIQVYLWVINDRQTFDRCFELGATGVMTDCPTLLRSYLSEHPHITSSREL</sequence>
<comment type="catalytic activity">
    <reaction evidence="14">
        <text>N-(5Z,8Z,11Z,14Z-eicosatetraenoyl)-1-(9Z-octadecenoyl)-sn-glycero-3-phosphoethanolamine + H2O = N-(5Z,8Z,11Z,14Z-eicosatetraenoyl)-ethanolamine + 1-(9Z-octadecenoyl)-sn-glycero-3-phosphate + H(+)</text>
        <dbReference type="Rhea" id="RHEA:45544"/>
        <dbReference type="ChEBI" id="CHEBI:2700"/>
        <dbReference type="ChEBI" id="CHEBI:15377"/>
        <dbReference type="ChEBI" id="CHEBI:15378"/>
        <dbReference type="ChEBI" id="CHEBI:74544"/>
        <dbReference type="ChEBI" id="CHEBI:85223"/>
    </reaction>
    <physiologicalReaction direction="left-to-right" evidence="14">
        <dbReference type="Rhea" id="RHEA:45545"/>
    </physiologicalReaction>
</comment>
<evidence type="ECO:0000256" key="10">
    <source>
        <dbReference type="ARBA" id="ARBA00023136"/>
    </source>
</evidence>
<feature type="domain" description="GP-PDE" evidence="19">
    <location>
        <begin position="40"/>
        <end position="316"/>
    </location>
</feature>
<evidence type="ECO:0000256" key="14">
    <source>
        <dbReference type="ARBA" id="ARBA00047392"/>
    </source>
</evidence>
<keyword evidence="5" id="KW-0479">Metal-binding</keyword>
<gene>
    <name evidence="21" type="primary">LOC100902607</name>
</gene>
<comment type="catalytic activity">
    <reaction evidence="15">
        <text>N-hexadecanoyl-1-(9Z-octadecenoyl)-sn-glycero-3-phosphoethanolamine + H2O = N-hexadecanoylethanolamine + 1-(9Z-octadecenoyl)-sn-glycero-3-phosphate + H(+)</text>
        <dbReference type="Rhea" id="RHEA:53168"/>
        <dbReference type="ChEBI" id="CHEBI:15377"/>
        <dbReference type="ChEBI" id="CHEBI:15378"/>
        <dbReference type="ChEBI" id="CHEBI:71464"/>
        <dbReference type="ChEBI" id="CHEBI:74544"/>
        <dbReference type="ChEBI" id="CHEBI:85217"/>
    </reaction>
    <physiologicalReaction direction="left-to-right" evidence="15">
        <dbReference type="Rhea" id="RHEA:53169"/>
    </physiologicalReaction>
</comment>
<comment type="catalytic activity">
    <reaction evidence="16">
        <text>1-O-(1Z-octadecenyl)-sn-glycero-3-phospho-N-hexadecanoyl-ethanolamine + H2O = 1-O-(1Z-octadecenyl)-sn-glycero-3-phosphate + N-hexadecanoylethanolamine + H(+)</text>
        <dbReference type="Rhea" id="RHEA:53184"/>
        <dbReference type="ChEBI" id="CHEBI:15377"/>
        <dbReference type="ChEBI" id="CHEBI:15378"/>
        <dbReference type="ChEBI" id="CHEBI:71464"/>
        <dbReference type="ChEBI" id="CHEBI:137009"/>
        <dbReference type="ChEBI" id="CHEBI:137017"/>
    </reaction>
    <physiologicalReaction direction="left-to-right" evidence="16">
        <dbReference type="Rhea" id="RHEA:53185"/>
    </physiologicalReaction>
</comment>
<evidence type="ECO:0000256" key="16">
    <source>
        <dbReference type="ARBA" id="ARBA00048580"/>
    </source>
</evidence>
<evidence type="ECO:0000256" key="4">
    <source>
        <dbReference type="ARBA" id="ARBA00022692"/>
    </source>
</evidence>
<name>A0AAJ6QW93_9ACAR</name>
<keyword evidence="20" id="KW-1185">Reference proteome</keyword>
<evidence type="ECO:0000256" key="9">
    <source>
        <dbReference type="ARBA" id="ARBA00023098"/>
    </source>
</evidence>
<evidence type="ECO:0000313" key="20">
    <source>
        <dbReference type="Proteomes" id="UP000694867"/>
    </source>
</evidence>
<dbReference type="PROSITE" id="PS51704">
    <property type="entry name" value="GP_PDE"/>
    <property type="match status" value="1"/>
</dbReference>
<evidence type="ECO:0000259" key="19">
    <source>
        <dbReference type="PROSITE" id="PS51704"/>
    </source>
</evidence>
<dbReference type="PANTHER" id="PTHR42758:SF2">
    <property type="entry name" value="PHOSPHATIDYLGLYCEROL PHOSPHOLIPASE C"/>
    <property type="match status" value="1"/>
</dbReference>
<keyword evidence="4 18" id="KW-0812">Transmembrane</keyword>
<feature type="transmembrane region" description="Helical" evidence="18">
    <location>
        <begin position="209"/>
        <end position="226"/>
    </location>
</feature>
<organism evidence="20 21">
    <name type="scientific">Galendromus occidentalis</name>
    <name type="common">western predatory mite</name>
    <dbReference type="NCBI Taxonomy" id="34638"/>
    <lineage>
        <taxon>Eukaryota</taxon>
        <taxon>Metazoa</taxon>
        <taxon>Ecdysozoa</taxon>
        <taxon>Arthropoda</taxon>
        <taxon>Chelicerata</taxon>
        <taxon>Arachnida</taxon>
        <taxon>Acari</taxon>
        <taxon>Parasitiformes</taxon>
        <taxon>Mesostigmata</taxon>
        <taxon>Gamasina</taxon>
        <taxon>Phytoseioidea</taxon>
        <taxon>Phytoseiidae</taxon>
        <taxon>Typhlodrominae</taxon>
        <taxon>Galendromus</taxon>
    </lineage>
</organism>
<comment type="catalytic activity">
    <reaction evidence="1">
        <text>an N-(acyl)-sphingosylphosphoethanolamine = an N-(acyl)-sphingosyl-1,3-cyclic phosphate + ethanolamine</text>
        <dbReference type="Rhea" id="RHEA:60648"/>
        <dbReference type="ChEBI" id="CHEBI:57603"/>
        <dbReference type="ChEBI" id="CHEBI:143891"/>
        <dbReference type="ChEBI" id="CHEBI:143892"/>
    </reaction>
</comment>
<comment type="catalytic activity">
    <reaction evidence="13">
        <text>1-O-hexadecyl-sn-glycero-3-phosphocholine + H2O = 1-O-hexadecyl-sn-glycero-3-phosphate + choline + H(+)</text>
        <dbReference type="Rhea" id="RHEA:41143"/>
        <dbReference type="ChEBI" id="CHEBI:15354"/>
        <dbReference type="ChEBI" id="CHEBI:15377"/>
        <dbReference type="ChEBI" id="CHEBI:15378"/>
        <dbReference type="ChEBI" id="CHEBI:64496"/>
        <dbReference type="ChEBI" id="CHEBI:77580"/>
    </reaction>
    <physiologicalReaction direction="left-to-right" evidence="13">
        <dbReference type="Rhea" id="RHEA:41144"/>
    </physiologicalReaction>
</comment>
<evidence type="ECO:0000256" key="6">
    <source>
        <dbReference type="ARBA" id="ARBA00022801"/>
    </source>
</evidence>
<evidence type="ECO:0000256" key="2">
    <source>
        <dbReference type="ARBA" id="ARBA00004370"/>
    </source>
</evidence>
<keyword evidence="10 18" id="KW-0472">Membrane</keyword>
<comment type="similarity">
    <text evidence="3">Belongs to the glycerophosphoryl diester phosphodiesterase family.</text>
</comment>
<evidence type="ECO:0000256" key="18">
    <source>
        <dbReference type="SAM" id="Phobius"/>
    </source>
</evidence>
<dbReference type="GO" id="GO:0004622">
    <property type="term" value="F:phosphatidylcholine lysophospholipase activity"/>
    <property type="evidence" value="ECO:0007669"/>
    <property type="project" value="TreeGrafter"/>
</dbReference>
<keyword evidence="8 18" id="KW-1133">Transmembrane helix</keyword>
<evidence type="ECO:0000256" key="11">
    <source>
        <dbReference type="ARBA" id="ARBA00023157"/>
    </source>
</evidence>
<dbReference type="GO" id="GO:0046872">
    <property type="term" value="F:metal ion binding"/>
    <property type="evidence" value="ECO:0007669"/>
    <property type="project" value="UniProtKB-KW"/>
</dbReference>
<feature type="transmembrane region" description="Helical" evidence="18">
    <location>
        <begin position="254"/>
        <end position="271"/>
    </location>
</feature>
<keyword evidence="6" id="KW-0378">Hydrolase</keyword>
<evidence type="ECO:0000256" key="15">
    <source>
        <dbReference type="ARBA" id="ARBA00047538"/>
    </source>
</evidence>
<evidence type="ECO:0000256" key="3">
    <source>
        <dbReference type="ARBA" id="ARBA00007277"/>
    </source>
</evidence>
<protein>
    <submittedName>
        <fullName evidence="21">Lysophospholipase D GDPD1</fullName>
    </submittedName>
</protein>
<dbReference type="PANTHER" id="PTHR42758">
    <property type="entry name" value="PHOSPHATIDYLGLYCEROL PHOSPHOLIPASE C"/>
    <property type="match status" value="1"/>
</dbReference>
<dbReference type="GO" id="GO:0016829">
    <property type="term" value="F:lyase activity"/>
    <property type="evidence" value="ECO:0007669"/>
    <property type="project" value="UniProtKB-KW"/>
</dbReference>
<evidence type="ECO:0000256" key="1">
    <source>
        <dbReference type="ARBA" id="ARBA00000110"/>
    </source>
</evidence>
<evidence type="ECO:0000256" key="7">
    <source>
        <dbReference type="ARBA" id="ARBA00022842"/>
    </source>
</evidence>
<dbReference type="Pfam" id="PF03009">
    <property type="entry name" value="GDPD"/>
    <property type="match status" value="1"/>
</dbReference>
<dbReference type="GeneID" id="100902607"/>
<dbReference type="Gene3D" id="3.20.20.190">
    <property type="entry name" value="Phosphatidylinositol (PI) phosphodiesterase"/>
    <property type="match status" value="1"/>
</dbReference>
<evidence type="ECO:0000256" key="13">
    <source>
        <dbReference type="ARBA" id="ARBA00036083"/>
    </source>
</evidence>
<dbReference type="AlphaFoldDB" id="A0AAJ6QW93"/>
<dbReference type="RefSeq" id="XP_003746126.1">
    <property type="nucleotide sequence ID" value="XM_003746078.1"/>
</dbReference>
<evidence type="ECO:0000256" key="5">
    <source>
        <dbReference type="ARBA" id="ARBA00022723"/>
    </source>
</evidence>
<accession>A0AAJ6QW93</accession>
<comment type="catalytic activity">
    <reaction evidence="17">
        <text>N,1-di-(9Z-octadecenoyl)-sn-glycero-3-phosphoethanolamine + H2O = N-(9Z-octadecenoyl) ethanolamine + 1-(9Z-octadecenoyl)-sn-glycero-3-phosphate + H(+)</text>
        <dbReference type="Rhea" id="RHEA:56460"/>
        <dbReference type="ChEBI" id="CHEBI:15377"/>
        <dbReference type="ChEBI" id="CHEBI:15378"/>
        <dbReference type="ChEBI" id="CHEBI:71466"/>
        <dbReference type="ChEBI" id="CHEBI:74544"/>
        <dbReference type="ChEBI" id="CHEBI:85222"/>
    </reaction>
    <physiologicalReaction direction="left-to-right" evidence="17">
        <dbReference type="Rhea" id="RHEA:56461"/>
    </physiologicalReaction>
</comment>
<comment type="subcellular location">
    <subcellularLocation>
        <location evidence="2">Membrane</location>
    </subcellularLocation>
</comment>
<dbReference type="GO" id="GO:0046475">
    <property type="term" value="P:glycerophospholipid catabolic process"/>
    <property type="evidence" value="ECO:0007669"/>
    <property type="project" value="TreeGrafter"/>
</dbReference>